<reference evidence="1 2" key="1">
    <citation type="submission" date="2019-03" db="EMBL/GenBank/DDBJ databases">
        <title>Draft genome sequences of novel Actinobacteria.</title>
        <authorList>
            <person name="Sahin N."/>
            <person name="Ay H."/>
            <person name="Saygin H."/>
        </authorList>
    </citation>
    <scope>NUCLEOTIDE SEQUENCE [LARGE SCALE GENOMIC DNA]</scope>
    <source>
        <strain evidence="1 2">5K138</strain>
    </source>
</reference>
<dbReference type="EMBL" id="SMKZ01000013">
    <property type="protein sequence ID" value="TDE10672.1"/>
    <property type="molecule type" value="Genomic_DNA"/>
</dbReference>
<dbReference type="Pfam" id="PF01547">
    <property type="entry name" value="SBP_bac_1"/>
    <property type="match status" value="1"/>
</dbReference>
<accession>A0A4R5DAK1</accession>
<dbReference type="Gene3D" id="3.40.190.10">
    <property type="entry name" value="Periplasmic binding protein-like II"/>
    <property type="match status" value="1"/>
</dbReference>
<dbReference type="PROSITE" id="PS51257">
    <property type="entry name" value="PROKAR_LIPOPROTEIN"/>
    <property type="match status" value="1"/>
</dbReference>
<dbReference type="InParanoid" id="A0A4R5DAK1"/>
<comment type="caution">
    <text evidence="1">The sequence shown here is derived from an EMBL/GenBank/DDBJ whole genome shotgun (WGS) entry which is preliminary data.</text>
</comment>
<dbReference type="InterPro" id="IPR050490">
    <property type="entry name" value="Bact_solute-bd_prot1"/>
</dbReference>
<dbReference type="PANTHER" id="PTHR43649">
    <property type="entry name" value="ARABINOSE-BINDING PROTEIN-RELATED"/>
    <property type="match status" value="1"/>
</dbReference>
<name>A0A4R5DAK1_9ACTN</name>
<evidence type="ECO:0000313" key="1">
    <source>
        <dbReference type="EMBL" id="TDE10672.1"/>
    </source>
</evidence>
<dbReference type="Proteomes" id="UP000294739">
    <property type="component" value="Unassembled WGS sequence"/>
</dbReference>
<dbReference type="PANTHER" id="PTHR43649:SF12">
    <property type="entry name" value="DIACETYLCHITOBIOSE BINDING PROTEIN DASA"/>
    <property type="match status" value="1"/>
</dbReference>
<dbReference type="InterPro" id="IPR006059">
    <property type="entry name" value="SBP"/>
</dbReference>
<organism evidence="1 2">
    <name type="scientific">Jiangella asiatica</name>
    <dbReference type="NCBI Taxonomy" id="2530372"/>
    <lineage>
        <taxon>Bacteria</taxon>
        <taxon>Bacillati</taxon>
        <taxon>Actinomycetota</taxon>
        <taxon>Actinomycetes</taxon>
        <taxon>Jiangellales</taxon>
        <taxon>Jiangellaceae</taxon>
        <taxon>Jiangella</taxon>
    </lineage>
</organism>
<sequence length="434" mass="46258">MTLRPATGLSRRKIRLGVVAGVVAVAACGSAGTSGDDGAVTLEVWSVIDPESTTDPRGAAFQDQLEVFEESHPDFKVNVTVYPFAKIAEELIRASATGRGPDVVDVYDPVVPMHIAAESIQPLDDYAGPWLDEFGDDYIFPLEPLRGGGDSIYAMAYEMRGQVLWYRQDLLDQAGVAAPTSLSEVAASAGALSELPGDVTGFGFGLSTDLAGSDLVEKFIPLLWGFGGEYIGEDGRAEFNSHAGVQAIEWLLSVRDNGGYGEGALRTNSDDVLAQVRAGTAAMTVGGTQRVASARTGDGVGENLVTAPIPGAEPGTVVPTLVEGWTYAIGANSEHPDEAWEFIKAKLTSEYQVRSADAGVLPVLASTYENGSPELLSWRDYLAEHGRSVHYPEDWSELNTDLTAAVQDIIFHDAPVQETLDELAEAYNSEHGFD</sequence>
<gene>
    <name evidence="1" type="ORF">E1269_11400</name>
</gene>
<dbReference type="AlphaFoldDB" id="A0A4R5DAK1"/>
<proteinExistence type="predicted"/>
<evidence type="ECO:0000313" key="2">
    <source>
        <dbReference type="Proteomes" id="UP000294739"/>
    </source>
</evidence>
<dbReference type="SUPFAM" id="SSF53850">
    <property type="entry name" value="Periplasmic binding protein-like II"/>
    <property type="match status" value="1"/>
</dbReference>
<keyword evidence="2" id="KW-1185">Reference proteome</keyword>
<protein>
    <submittedName>
        <fullName evidence="1">Extracellular solute-binding protein</fullName>
    </submittedName>
</protein>
<dbReference type="OrthoDB" id="9780991at2"/>